<sequence>MDSGKWKFSVQKYPDLVDIQADYTENGWITDQTKTIQIVLNNKMVLPSNYVWGPFFDKDYKNQIRFIDSEKEILATGDIPMVSGIPGVARLTLPMPKSVTMSILNKQKLISTTGEKPVYLTINYGVWKWKILWLSSVSTSNEFALARFPAKTGKNTLNPKIIQPITVESTSVEGTATIGNTISLLSPSGNTSTTKVNQDGTFHLNLAKGILTDTTKIVIKEENNNREYGLARADVTNPFQISAKNSHSDTLLLTPKHVITLTNNKVKPKEAARQFADDLQNIANIEFKKNNQKTTQLDHLVLEDDFRDDLGNQSYARAILGQLFDGEVDHQVLTLRGANKDETILSNPYELTVRLSPAIQVESQPIGSLQVPAKPTLQRLAPAPQLAVQHSYANLRVFATAQPLKTRDGQQLELVYRDGHGGAPQPLRTKQLIGVTTTQPQTNLTTDWYQAAVAGSPQDKGIFVVVPPSVRQAQYSGEITWSVEDVPSSSE</sequence>
<name>A0ABV6K4B1_9LACO</name>
<proteinExistence type="predicted"/>
<evidence type="ECO:0000313" key="2">
    <source>
        <dbReference type="Proteomes" id="UP001589855"/>
    </source>
</evidence>
<reference evidence="1 2" key="1">
    <citation type="submission" date="2024-09" db="EMBL/GenBank/DDBJ databases">
        <authorList>
            <person name="Sun Q."/>
            <person name="Mori K."/>
        </authorList>
    </citation>
    <scope>NUCLEOTIDE SEQUENCE [LARGE SCALE GENOMIC DNA]</scope>
    <source>
        <strain evidence="1 2">TBRC 4575</strain>
    </source>
</reference>
<protein>
    <recommendedName>
        <fullName evidence="3">Bacterial Ig domain-containing protein</fullName>
    </recommendedName>
</protein>
<comment type="caution">
    <text evidence="1">The sequence shown here is derived from an EMBL/GenBank/DDBJ whole genome shotgun (WGS) entry which is preliminary data.</text>
</comment>
<evidence type="ECO:0008006" key="3">
    <source>
        <dbReference type="Google" id="ProtNLM"/>
    </source>
</evidence>
<dbReference type="EMBL" id="JBHLUK010000069">
    <property type="protein sequence ID" value="MFC0424299.1"/>
    <property type="molecule type" value="Genomic_DNA"/>
</dbReference>
<keyword evidence="2" id="KW-1185">Reference proteome</keyword>
<gene>
    <name evidence="1" type="ORF">ACFFGS_09235</name>
</gene>
<dbReference type="Proteomes" id="UP001589855">
    <property type="component" value="Unassembled WGS sequence"/>
</dbReference>
<accession>A0ABV6K4B1</accession>
<organism evidence="1 2">
    <name type="scientific">Lactiplantibacillus plajomi</name>
    <dbReference type="NCBI Taxonomy" id="1457217"/>
    <lineage>
        <taxon>Bacteria</taxon>
        <taxon>Bacillati</taxon>
        <taxon>Bacillota</taxon>
        <taxon>Bacilli</taxon>
        <taxon>Lactobacillales</taxon>
        <taxon>Lactobacillaceae</taxon>
        <taxon>Lactiplantibacillus</taxon>
    </lineage>
</organism>
<evidence type="ECO:0000313" key="1">
    <source>
        <dbReference type="EMBL" id="MFC0424299.1"/>
    </source>
</evidence>